<feature type="transmembrane region" description="Helical" evidence="2">
    <location>
        <begin position="42"/>
        <end position="63"/>
    </location>
</feature>
<proteinExistence type="predicted"/>
<evidence type="ECO:0000256" key="1">
    <source>
        <dbReference type="SAM" id="MobiDB-lite"/>
    </source>
</evidence>
<comment type="caution">
    <text evidence="3">The sequence shown here is derived from an EMBL/GenBank/DDBJ whole genome shotgun (WGS) entry which is preliminary data.</text>
</comment>
<name>A0ABW1WNX6_9HYPH</name>
<dbReference type="EMBL" id="JBHSTT010000037">
    <property type="protein sequence ID" value="MFC6389964.1"/>
    <property type="molecule type" value="Genomic_DNA"/>
</dbReference>
<feature type="region of interest" description="Disordered" evidence="1">
    <location>
        <begin position="100"/>
        <end position="124"/>
    </location>
</feature>
<evidence type="ECO:0000313" key="4">
    <source>
        <dbReference type="Proteomes" id="UP001596237"/>
    </source>
</evidence>
<dbReference type="RefSeq" id="WP_009866111.1">
    <property type="nucleotide sequence ID" value="NZ_JBHSTT010000037.1"/>
</dbReference>
<keyword evidence="4" id="KW-1185">Reference proteome</keyword>
<gene>
    <name evidence="3" type="ORF">ACFQDP_11570</name>
</gene>
<feature type="compositionally biased region" description="Pro residues" evidence="1">
    <location>
        <begin position="109"/>
        <end position="124"/>
    </location>
</feature>
<dbReference type="Proteomes" id="UP001596237">
    <property type="component" value="Unassembled WGS sequence"/>
</dbReference>
<evidence type="ECO:0000313" key="3">
    <source>
        <dbReference type="EMBL" id="MFC6389964.1"/>
    </source>
</evidence>
<accession>A0ABW1WNX6</accession>
<evidence type="ECO:0008006" key="5">
    <source>
        <dbReference type="Google" id="ProtNLM"/>
    </source>
</evidence>
<reference evidence="4" key="1">
    <citation type="journal article" date="2019" name="Int. J. Syst. Evol. Microbiol.">
        <title>The Global Catalogue of Microorganisms (GCM) 10K type strain sequencing project: providing services to taxonomists for standard genome sequencing and annotation.</title>
        <authorList>
            <consortium name="The Broad Institute Genomics Platform"/>
            <consortium name="The Broad Institute Genome Sequencing Center for Infectious Disease"/>
            <person name="Wu L."/>
            <person name="Ma J."/>
        </authorList>
    </citation>
    <scope>NUCLEOTIDE SEQUENCE [LARGE SCALE GENOMIC DNA]</scope>
    <source>
        <strain evidence="4">CCUG 36916</strain>
    </source>
</reference>
<keyword evidence="2" id="KW-0812">Transmembrane</keyword>
<keyword evidence="2" id="KW-1133">Transmembrane helix</keyword>
<protein>
    <recommendedName>
        <fullName evidence="5">General secretion pathway protein GspC</fullName>
    </recommendedName>
</protein>
<sequence>MTRLSPRRPTSGPAQTHLRLPDRPLAESVAARRAREAATERATLAGLVLFALTSASFAGYAIATGTHGYDVQAVLPPGMPPFAWKKTVAQGRLADPDFDPVTTGSLPDRPVPAAPALPSPERPAPLPAGGFVLRGVADGIATLDSRQGRLTASLGSVLPGAGRVLSIRKTGAGWVVITTETIIGPAAP</sequence>
<keyword evidence="2" id="KW-0472">Membrane</keyword>
<evidence type="ECO:0000256" key="2">
    <source>
        <dbReference type="SAM" id="Phobius"/>
    </source>
</evidence>
<organism evidence="3 4">
    <name type="scientific">Methylorubrum zatmanii</name>
    <dbReference type="NCBI Taxonomy" id="29429"/>
    <lineage>
        <taxon>Bacteria</taxon>
        <taxon>Pseudomonadati</taxon>
        <taxon>Pseudomonadota</taxon>
        <taxon>Alphaproteobacteria</taxon>
        <taxon>Hyphomicrobiales</taxon>
        <taxon>Methylobacteriaceae</taxon>
        <taxon>Methylorubrum</taxon>
    </lineage>
</organism>